<evidence type="ECO:0000256" key="3">
    <source>
        <dbReference type="ARBA" id="ARBA00022801"/>
    </source>
</evidence>
<dbReference type="PANTHER" id="PTHR11086:SF18">
    <property type="entry name" value="DEOXYCYTIDYLATE DEAMINASE"/>
    <property type="match status" value="1"/>
</dbReference>
<dbReference type="GO" id="GO:0005737">
    <property type="term" value="C:cytoplasm"/>
    <property type="evidence" value="ECO:0007669"/>
    <property type="project" value="TreeGrafter"/>
</dbReference>
<dbReference type="Pfam" id="PF00383">
    <property type="entry name" value="dCMP_cyt_deam_1"/>
    <property type="match status" value="1"/>
</dbReference>
<evidence type="ECO:0000256" key="5">
    <source>
        <dbReference type="SAM" id="Coils"/>
    </source>
</evidence>
<dbReference type="Proteomes" id="UP000564385">
    <property type="component" value="Unassembled WGS sequence"/>
</dbReference>
<evidence type="ECO:0000313" key="9">
    <source>
        <dbReference type="Proteomes" id="UP000564385"/>
    </source>
</evidence>
<evidence type="ECO:0000313" key="8">
    <source>
        <dbReference type="EMBL" id="NYF88271.1"/>
    </source>
</evidence>
<dbReference type="NCBIfam" id="NF041025">
    <property type="entry name" value="antiphage_deaminase"/>
    <property type="match status" value="1"/>
</dbReference>
<dbReference type="GO" id="GO:0004132">
    <property type="term" value="F:dCMP deaminase activity"/>
    <property type="evidence" value="ECO:0007669"/>
    <property type="project" value="TreeGrafter"/>
</dbReference>
<gene>
    <name evidence="8" type="ORF">HDF08_000338</name>
</gene>
<keyword evidence="4" id="KW-0862">Zinc</keyword>
<dbReference type="Gene3D" id="3.40.140.10">
    <property type="entry name" value="Cytidine Deaminase, domain 2"/>
    <property type="match status" value="1"/>
</dbReference>
<feature type="domain" description="CMP/dCMP-type deaminase" evidence="7">
    <location>
        <begin position="238"/>
        <end position="421"/>
    </location>
</feature>
<dbReference type="InterPro" id="IPR016192">
    <property type="entry name" value="APOBEC/CMP_deaminase_Zn-bd"/>
</dbReference>
<dbReference type="PANTHER" id="PTHR11086">
    <property type="entry name" value="DEOXYCYTIDYLATE DEAMINASE-RELATED"/>
    <property type="match status" value="1"/>
</dbReference>
<comment type="similarity">
    <text evidence="1">Belongs to the cytidine and deoxycytidylate deaminase family.</text>
</comment>
<evidence type="ECO:0000256" key="6">
    <source>
        <dbReference type="SAM" id="MobiDB-lite"/>
    </source>
</evidence>
<evidence type="ECO:0000256" key="1">
    <source>
        <dbReference type="ARBA" id="ARBA00006576"/>
    </source>
</evidence>
<dbReference type="PROSITE" id="PS00903">
    <property type="entry name" value="CYT_DCMP_DEAMINASES_1"/>
    <property type="match status" value="1"/>
</dbReference>
<reference evidence="8 9" key="1">
    <citation type="submission" date="2020-07" db="EMBL/GenBank/DDBJ databases">
        <title>Genomic Encyclopedia of Type Strains, Phase IV (KMG-V): Genome sequencing to study the core and pangenomes of soil and plant-associated prokaryotes.</title>
        <authorList>
            <person name="Whitman W."/>
        </authorList>
    </citation>
    <scope>NUCLEOTIDE SEQUENCE [LARGE SCALE GENOMIC DNA]</scope>
    <source>
        <strain evidence="8 9">M8UP22</strain>
    </source>
</reference>
<evidence type="ECO:0000256" key="4">
    <source>
        <dbReference type="ARBA" id="ARBA00022833"/>
    </source>
</evidence>
<comment type="caution">
    <text evidence="8">The sequence shown here is derived from an EMBL/GenBank/DDBJ whole genome shotgun (WGS) entry which is preliminary data.</text>
</comment>
<dbReference type="InterPro" id="IPR016193">
    <property type="entry name" value="Cytidine_deaminase-like"/>
</dbReference>
<dbReference type="InterPro" id="IPR027417">
    <property type="entry name" value="P-loop_NTPase"/>
</dbReference>
<dbReference type="Gene3D" id="3.40.50.300">
    <property type="entry name" value="P-loop containing nucleotide triphosphate hydrolases"/>
    <property type="match status" value="1"/>
</dbReference>
<dbReference type="EMBL" id="JACCCU010000001">
    <property type="protein sequence ID" value="NYF88271.1"/>
    <property type="molecule type" value="Genomic_DNA"/>
</dbReference>
<dbReference type="SUPFAM" id="SSF53927">
    <property type="entry name" value="Cytidine deaminase-like"/>
    <property type="match status" value="1"/>
</dbReference>
<feature type="compositionally biased region" description="Basic and acidic residues" evidence="6">
    <location>
        <begin position="289"/>
        <end position="306"/>
    </location>
</feature>
<evidence type="ECO:0000256" key="2">
    <source>
        <dbReference type="ARBA" id="ARBA00022723"/>
    </source>
</evidence>
<name>A0A852VAE1_9BACT</name>
<sequence length="514" mass="57374">MSEKTFSTETNNKNAELVFGLVAPIGTDANQVAENLSSQLREFGYQSELLRLSDFIEPFSETLGLNPDLEFVNEYERIDKRIKAANEMYREFNANVKTEESNALLALAAIDHISSVRKKDAPDDALLDRAHILVTLKRPQEVNYLRKVYGIGLHIIGVFATEEDRVKHLHRRGVMSLEQASSLVKTDEDDKQDGGQRTGDAFHLSDLFLDVGGNSDDWKHQLGRFLDLLFSHPYKTPTRDEQAMFMAHAASLRSAQFGRQVGAAIASEDGDVIAMGCNEVPKAGGGQYWDKDDGDERDHVKGHDSNDLRKNTMLQEVLSILPESLQSDEAISEKLRKTSLFSITEFGRAVHAEMEAILSCARKGISTVGKTLYTTTFPCHNCARHIVGAGIKKVVYIEPYPKSKAKELHDDAINLGGFGRNGLNALYVPFVPFVGISPRKYLDIFTVKPLYSREVDRKLSTGQAVKWQRNKTPLRLKMASISYVERETIAISRLNDSLKQLPLGLVDSNGEAQE</sequence>
<dbReference type="PROSITE" id="PS51747">
    <property type="entry name" value="CYT_DCMP_DEAMINASES_2"/>
    <property type="match status" value="1"/>
</dbReference>
<protein>
    <submittedName>
        <fullName evidence="8">Deoxycytidylate deaminase</fullName>
    </submittedName>
</protein>
<dbReference type="AlphaFoldDB" id="A0A852VAE1"/>
<feature type="region of interest" description="Disordered" evidence="6">
    <location>
        <begin position="284"/>
        <end position="306"/>
    </location>
</feature>
<dbReference type="GO" id="GO:0008270">
    <property type="term" value="F:zinc ion binding"/>
    <property type="evidence" value="ECO:0007669"/>
    <property type="project" value="InterPro"/>
</dbReference>
<proteinExistence type="inferred from homology"/>
<accession>A0A852VAE1</accession>
<organism evidence="8 9">
    <name type="scientific">Tunturiibacter lichenicola</name>
    <dbReference type="NCBI Taxonomy" id="2051959"/>
    <lineage>
        <taxon>Bacteria</taxon>
        <taxon>Pseudomonadati</taxon>
        <taxon>Acidobacteriota</taxon>
        <taxon>Terriglobia</taxon>
        <taxon>Terriglobales</taxon>
        <taxon>Acidobacteriaceae</taxon>
        <taxon>Tunturiibacter</taxon>
    </lineage>
</organism>
<dbReference type="InterPro" id="IPR002125">
    <property type="entry name" value="CMP_dCMP_dom"/>
</dbReference>
<dbReference type="InterPro" id="IPR015517">
    <property type="entry name" value="dCMP_deaminase-rel"/>
</dbReference>
<keyword evidence="5" id="KW-0175">Coiled coil</keyword>
<feature type="coiled-coil region" evidence="5">
    <location>
        <begin position="75"/>
        <end position="102"/>
    </location>
</feature>
<keyword evidence="3" id="KW-0378">Hydrolase</keyword>
<evidence type="ECO:0000259" key="7">
    <source>
        <dbReference type="PROSITE" id="PS51747"/>
    </source>
</evidence>
<keyword evidence="2" id="KW-0479">Metal-binding</keyword>